<reference evidence="2 3" key="1">
    <citation type="journal article" date="2016" name="Mol. Biol. Evol.">
        <title>Comparative Genomics of Early-Diverging Mushroom-Forming Fungi Provides Insights into the Origins of Lignocellulose Decay Capabilities.</title>
        <authorList>
            <person name="Nagy L.G."/>
            <person name="Riley R."/>
            <person name="Tritt A."/>
            <person name="Adam C."/>
            <person name="Daum C."/>
            <person name="Floudas D."/>
            <person name="Sun H."/>
            <person name="Yadav J.S."/>
            <person name="Pangilinan J."/>
            <person name="Larsson K.H."/>
            <person name="Matsuura K."/>
            <person name="Barry K."/>
            <person name="Labutti K."/>
            <person name="Kuo R."/>
            <person name="Ohm R.A."/>
            <person name="Bhattacharya S.S."/>
            <person name="Shirouzu T."/>
            <person name="Yoshinaga Y."/>
            <person name="Martin F.M."/>
            <person name="Grigoriev I.V."/>
            <person name="Hibbett D.S."/>
        </authorList>
    </citation>
    <scope>NUCLEOTIDE SEQUENCE [LARGE SCALE GENOMIC DNA]</scope>
    <source>
        <strain evidence="2 3">CBS 109695</strain>
    </source>
</reference>
<dbReference type="AlphaFoldDB" id="A0A166QA74"/>
<evidence type="ECO:0000313" key="3">
    <source>
        <dbReference type="Proteomes" id="UP000076532"/>
    </source>
</evidence>
<gene>
    <name evidence="2" type="ORF">FIBSPDRAFT_1040424</name>
</gene>
<feature type="compositionally biased region" description="Polar residues" evidence="1">
    <location>
        <begin position="67"/>
        <end position="76"/>
    </location>
</feature>
<evidence type="ECO:0000256" key="1">
    <source>
        <dbReference type="SAM" id="MobiDB-lite"/>
    </source>
</evidence>
<dbReference type="Proteomes" id="UP000076532">
    <property type="component" value="Unassembled WGS sequence"/>
</dbReference>
<sequence>MAESARGGELPQFYQPEPFLVADPTLSGSQAGDHSQGRSSYDRRQSTHTSSEGGPLLGMGMGHAPSGSISTSTGTRKSPLGPAPLRNVNIIQHEDAGEEEDGGEGAGDETIELPPAYTHIKKGSRATAATEPAEAGGEGMSTAGAALS</sequence>
<dbReference type="STRING" id="436010.A0A166QA74"/>
<feature type="compositionally biased region" description="Acidic residues" evidence="1">
    <location>
        <begin position="96"/>
        <end position="111"/>
    </location>
</feature>
<protein>
    <submittedName>
        <fullName evidence="2">Uncharacterized protein</fullName>
    </submittedName>
</protein>
<name>A0A166QA74_9AGAM</name>
<feature type="region of interest" description="Disordered" evidence="1">
    <location>
        <begin position="1"/>
        <end position="148"/>
    </location>
</feature>
<dbReference type="OrthoDB" id="3267813at2759"/>
<evidence type="ECO:0000313" key="2">
    <source>
        <dbReference type="EMBL" id="KZP26925.1"/>
    </source>
</evidence>
<organism evidence="2 3">
    <name type="scientific">Athelia psychrophila</name>
    <dbReference type="NCBI Taxonomy" id="1759441"/>
    <lineage>
        <taxon>Eukaryota</taxon>
        <taxon>Fungi</taxon>
        <taxon>Dikarya</taxon>
        <taxon>Basidiomycota</taxon>
        <taxon>Agaricomycotina</taxon>
        <taxon>Agaricomycetes</taxon>
        <taxon>Agaricomycetidae</taxon>
        <taxon>Atheliales</taxon>
        <taxon>Atheliaceae</taxon>
        <taxon>Athelia</taxon>
    </lineage>
</organism>
<proteinExistence type="predicted"/>
<keyword evidence="3" id="KW-1185">Reference proteome</keyword>
<accession>A0A166QA74</accession>
<feature type="compositionally biased region" description="Polar residues" evidence="1">
    <location>
        <begin position="26"/>
        <end position="39"/>
    </location>
</feature>
<feature type="compositionally biased region" description="Low complexity" evidence="1">
    <location>
        <begin position="126"/>
        <end position="135"/>
    </location>
</feature>
<dbReference type="EMBL" id="KV417511">
    <property type="protein sequence ID" value="KZP26925.1"/>
    <property type="molecule type" value="Genomic_DNA"/>
</dbReference>